<feature type="region of interest" description="Disordered" evidence="1">
    <location>
        <begin position="607"/>
        <end position="666"/>
    </location>
</feature>
<evidence type="ECO:0008006" key="4">
    <source>
        <dbReference type="Google" id="ProtNLM"/>
    </source>
</evidence>
<feature type="compositionally biased region" description="Polar residues" evidence="1">
    <location>
        <begin position="1064"/>
        <end position="1081"/>
    </location>
</feature>
<feature type="compositionally biased region" description="Basic residues" evidence="1">
    <location>
        <begin position="637"/>
        <end position="648"/>
    </location>
</feature>
<evidence type="ECO:0000313" key="3">
    <source>
        <dbReference type="Proteomes" id="UP001470230"/>
    </source>
</evidence>
<feature type="compositionally biased region" description="Low complexity" evidence="1">
    <location>
        <begin position="607"/>
        <end position="620"/>
    </location>
</feature>
<sequence length="1473" mass="169162">MSECLPAAPNNKGATQYTHLFLCISSGRRLTNFSMRSLFFQIHLHPSLCPLISHSVWCHRPDVHFNVAFYIELKQLKPLSINDLSISFDLYSRQLQSSSLLGIAKLKLDQKETLQKGRKPITYFYRQDPVDLMDPYTPTPVGNIFITVALGYEDQINMIESQTRFIHGQIAPIDKKNPKYTSPSIWMKAAHNHGWMSIEEIESNWMEFAKSNGWTPTSTNKKLTLQTINQVDILKEYKEPPTGDLLTINTTVNSQSLFKEPEQIKLELFQPEEIAQILPQPKAEFNNQIKKPITVMDFFPRLSYTTKYDNNEKSDSDWDKLIGKYLKNNKSATLKSFPKSKRPKSMAYNKPLLIQKSFNEFRGAAQNSKYDKKITGSSKYSSFKKQKPQYLDSSNSNFYSRSDSNDLENNNILQILSNDDESSQKFSSNDLKNSLNLMQRKKYDLDEKEWSSDFFSDTLDNQIDMDLNEQDSKKIQRSKSDVPKGLYKLSLEEIVEKEMEKLSQNSKQKQEIKEDDPNQINSPSENNDENKPVFFSPPPSLTQVIQSVNNSQGALNHSEISDVEKIKSQQNLKHQNPKKVTNQLNTQINIYAPEENELVNQEKNSDIINNTNNDVSNDNNFTKDQPSNASLNERQTPAKKSRKRRRHSKLENNINSIAQSNEEVNENNIIPEQENNSSFIEDPPKSQVIDFPEKVTIKRRKPIQATSARKQNTESHKIQNQINPINNSRLDEIQEESKKRKEMNFPQTNHQSDQTKDNFYNYSNYNNDDLDSVTNHEEIANFKSMVIPPNVPNTEIPQNFENHVESNTQQIATEDDVNLEKGQIEEEGEASISQKFQSVQEEINEVSTPLPQLYEEENTFQSPKTGTQVYLEQSNDEIKQFNAFHQMDAESKSQEPVSKSLHLRKKRSKQQKENQFQKPIHKRKRHSQPNNEKEHSGNYNSFQGMPNEYNNNDENVFKSDEEQFISPRNDNEEEKDDDTCQIQNQENSYQLSAQDEFFETNSQDIKPHMFHSPPKRKGSNHQQHSQQKKKMQQQIRKDQSNESEEQSSFILQNESEPLSRDDSMTSSTLHDQNDSTPNEKQNSFILQQKKSQTNHNEADFDSNQPITEKVLQQFKKKQQVPNLIEKSSKPSKNSSSADSNSFKKSRKSFLPSPDVSLMNSSELVLKQKRSSMKSKNKDNSIKSFIPTSKSMSAKVTQKRKLKTNSPSTKSFDNDVLFNRTSPIIVSGINRNSSQIESSDDTIQNSVSEISFPNSKKKKNLTQRRTYSPLWIPDEDSFSSDNRFNQTLSRNSFHSPTPIIPNINLDSAMPTQTIDFSVTSPSKSSMINVQGPKKRIINMKTINFNQNLNRNAVKDDNDNNQSLKKIRTSKRSTNSKKDHQVQDNSEIDIIVNNKKSDMIVNSGKKTPKREKKNPKKPLDIRASGSVGPAPLSPTSPGTPRKEIRMSPSLERMINGIDKLDITIDMSGIESDSED</sequence>
<organism evidence="2 3">
    <name type="scientific">Tritrichomonas musculus</name>
    <dbReference type="NCBI Taxonomy" id="1915356"/>
    <lineage>
        <taxon>Eukaryota</taxon>
        <taxon>Metamonada</taxon>
        <taxon>Parabasalia</taxon>
        <taxon>Tritrichomonadida</taxon>
        <taxon>Tritrichomonadidae</taxon>
        <taxon>Tritrichomonas</taxon>
    </lineage>
</organism>
<feature type="compositionally biased region" description="Polar residues" evidence="1">
    <location>
        <begin position="1046"/>
        <end position="1056"/>
    </location>
</feature>
<feature type="region of interest" description="Disordered" evidence="1">
    <location>
        <begin position="1005"/>
        <end position="1081"/>
    </location>
</feature>
<feature type="compositionally biased region" description="Basic residues" evidence="1">
    <location>
        <begin position="1404"/>
        <end position="1414"/>
    </location>
</feature>
<feature type="compositionally biased region" description="Polar residues" evidence="1">
    <location>
        <begin position="622"/>
        <end position="635"/>
    </location>
</feature>
<feature type="region of interest" description="Disordered" evidence="1">
    <location>
        <begin position="1367"/>
        <end position="1447"/>
    </location>
</feature>
<name>A0ABR2IR08_9EUKA</name>
<proteinExistence type="predicted"/>
<evidence type="ECO:0000256" key="1">
    <source>
        <dbReference type="SAM" id="MobiDB-lite"/>
    </source>
</evidence>
<comment type="caution">
    <text evidence="2">The sequence shown here is derived from an EMBL/GenBank/DDBJ whole genome shotgun (WGS) entry which is preliminary data.</text>
</comment>
<gene>
    <name evidence="2" type="ORF">M9Y10_009999</name>
</gene>
<feature type="region of interest" description="Disordered" evidence="1">
    <location>
        <begin position="500"/>
        <end position="541"/>
    </location>
</feature>
<feature type="region of interest" description="Disordered" evidence="1">
    <location>
        <begin position="735"/>
        <end position="756"/>
    </location>
</feature>
<protein>
    <recommendedName>
        <fullName evidence="4">C2 NT-type domain-containing protein</fullName>
    </recommendedName>
</protein>
<feature type="region of interest" description="Disordered" evidence="1">
    <location>
        <begin position="1114"/>
        <end position="1155"/>
    </location>
</feature>
<keyword evidence="3" id="KW-1185">Reference proteome</keyword>
<feature type="region of interest" description="Disordered" evidence="1">
    <location>
        <begin position="887"/>
        <end position="954"/>
    </location>
</feature>
<dbReference type="Proteomes" id="UP001470230">
    <property type="component" value="Unassembled WGS sequence"/>
</dbReference>
<evidence type="ECO:0000313" key="2">
    <source>
        <dbReference type="EMBL" id="KAK8867030.1"/>
    </source>
</evidence>
<feature type="compositionally biased region" description="Polar residues" evidence="1">
    <location>
        <begin position="937"/>
        <end position="954"/>
    </location>
</feature>
<accession>A0ABR2IR08</accession>
<feature type="region of interest" description="Disordered" evidence="1">
    <location>
        <begin position="700"/>
        <end position="721"/>
    </location>
</feature>
<feature type="compositionally biased region" description="Polar residues" evidence="1">
    <location>
        <begin position="651"/>
        <end position="660"/>
    </location>
</feature>
<dbReference type="EMBL" id="JAPFFF010000015">
    <property type="protein sequence ID" value="KAK8867030.1"/>
    <property type="molecule type" value="Genomic_DNA"/>
</dbReference>
<reference evidence="2 3" key="1">
    <citation type="submission" date="2024-04" db="EMBL/GenBank/DDBJ databases">
        <title>Tritrichomonas musculus Genome.</title>
        <authorList>
            <person name="Alves-Ferreira E."/>
            <person name="Grigg M."/>
            <person name="Lorenzi H."/>
            <person name="Galac M."/>
        </authorList>
    </citation>
    <scope>NUCLEOTIDE SEQUENCE [LARGE SCALE GENOMIC DNA]</scope>
    <source>
        <strain evidence="2 3">EAF2021</strain>
    </source>
</reference>
<feature type="compositionally biased region" description="Low complexity" evidence="1">
    <location>
        <begin position="1130"/>
        <end position="1142"/>
    </location>
</feature>